<dbReference type="Proteomes" id="UP001597542">
    <property type="component" value="Unassembled WGS sequence"/>
</dbReference>
<keyword evidence="2" id="KW-1185">Reference proteome</keyword>
<reference evidence="2" key="1">
    <citation type="journal article" date="2019" name="Int. J. Syst. Evol. Microbiol.">
        <title>The Global Catalogue of Microorganisms (GCM) 10K type strain sequencing project: providing services to taxonomists for standard genome sequencing and annotation.</title>
        <authorList>
            <consortium name="The Broad Institute Genomics Platform"/>
            <consortium name="The Broad Institute Genome Sequencing Center for Infectious Disease"/>
            <person name="Wu L."/>
            <person name="Ma J."/>
        </authorList>
    </citation>
    <scope>NUCLEOTIDE SEQUENCE [LARGE SCALE GENOMIC DNA]</scope>
    <source>
        <strain evidence="2">CGMCC 4.7638</strain>
    </source>
</reference>
<sequence>MPDHNETEHRRLRQVTQVIADGSCSVVSFDVFDTILWRRTPRPADLFGVLGSRLRRGGQCEDWVSDAAFRRMRIVAERDARREAAGGEVSLFDIWRAMPLRHFRGSSLKDLVQAEVDAERDFTVVDLDVAAVIESARDNGVPVVLVSDTYFTEDQLALLLDRPGLEALKGARVFRSHQHGKDKASGLWEIVLAELGVSPEQVVHVGDNEVADCEVPEKLGIRTVHYERVDDAYARILEREQEPVDPFGAYAPHFDPDRGDFGITSLRAKTLQSFSPEGTGGAKTAWRYGASIVGPVLTGFAEWVAFKAHQEGTPVVWCPMREGELLSELVNNAARARGWDVTAKPVWLSRQVTSIAALESADREEIVKFVRKRHELTVRQLLEMLHLRVGEVPHLAEDLDTVLDNDEIAERLGVALTEMPHLVNRLAVTATASRERLVRSLRDAGALDRPDLTLVDLGWGGTIQLQLARVLRLAGIDIEPAGLYLATDDRSVQVLLAGLRAEGYLGQSGHPADAVGAVVRSPEVLEQSVNALCGSLVDFAEDGSPVLGVAAGREAQNLERAAVQNGIRAFQRQWNRYVALNDTMWPTLVDTAKERLANILVSSLKLPTAEEASVFGNWEHEDNFGSTVVTRVLPDDLVPAVPYLSPSDLEDLQMRDSFWPALLAAADPHLGAAARAVHNGLVDPAMFEPAGESSATTLRYRTGDGQWHDGTSRRVRINHNGLSFARMDVHDTDIELVSLAVPGRPALVRVDWIEVKAIAGGRPRTLHWNSTDDFARLHYEDCAWLGANMVEFHSPLAAIWLPLGEAAGATVSSLQVTVAFAMLPRSRSGLGYRMPPADRTARISAKVRDEFRERGVMGVTAGAARIAARRLRGH</sequence>
<comment type="caution">
    <text evidence="1">The sequence shown here is derived from an EMBL/GenBank/DDBJ whole genome shotgun (WGS) entry which is preliminary data.</text>
</comment>
<evidence type="ECO:0000313" key="2">
    <source>
        <dbReference type="Proteomes" id="UP001597542"/>
    </source>
</evidence>
<dbReference type="RefSeq" id="WP_344272789.1">
    <property type="nucleotide sequence ID" value="NZ_JBHUKQ010000010.1"/>
</dbReference>
<organism evidence="1 2">
    <name type="scientific">Amycolatopsis albidoflavus</name>
    <dbReference type="NCBI Taxonomy" id="102226"/>
    <lineage>
        <taxon>Bacteria</taxon>
        <taxon>Bacillati</taxon>
        <taxon>Actinomycetota</taxon>
        <taxon>Actinomycetes</taxon>
        <taxon>Pseudonocardiales</taxon>
        <taxon>Pseudonocardiaceae</taxon>
        <taxon>Amycolatopsis</taxon>
    </lineage>
</organism>
<accession>A0ABW5HY93</accession>
<proteinExistence type="predicted"/>
<name>A0ABW5HY93_9PSEU</name>
<protein>
    <submittedName>
        <fullName evidence="1">HAD family hydrolase</fullName>
    </submittedName>
</protein>
<dbReference type="Pfam" id="PF00702">
    <property type="entry name" value="Hydrolase"/>
    <property type="match status" value="1"/>
</dbReference>
<keyword evidence="1" id="KW-0378">Hydrolase</keyword>
<evidence type="ECO:0000313" key="1">
    <source>
        <dbReference type="EMBL" id="MFD2481805.1"/>
    </source>
</evidence>
<dbReference type="Gene3D" id="3.40.50.1000">
    <property type="entry name" value="HAD superfamily/HAD-like"/>
    <property type="match status" value="1"/>
</dbReference>
<dbReference type="InterPro" id="IPR036412">
    <property type="entry name" value="HAD-like_sf"/>
</dbReference>
<dbReference type="SUPFAM" id="SSF56784">
    <property type="entry name" value="HAD-like"/>
    <property type="match status" value="1"/>
</dbReference>
<dbReference type="EMBL" id="JBHUKQ010000010">
    <property type="protein sequence ID" value="MFD2481805.1"/>
    <property type="molecule type" value="Genomic_DNA"/>
</dbReference>
<dbReference type="GO" id="GO:0016787">
    <property type="term" value="F:hydrolase activity"/>
    <property type="evidence" value="ECO:0007669"/>
    <property type="project" value="UniProtKB-KW"/>
</dbReference>
<gene>
    <name evidence="1" type="ORF">ACFSUT_16085</name>
</gene>
<dbReference type="InterPro" id="IPR023214">
    <property type="entry name" value="HAD_sf"/>
</dbReference>